<keyword evidence="4 6" id="KW-0697">Rotamase</keyword>
<keyword evidence="5 6" id="KW-0413">Isomerase</keyword>
<dbReference type="PROSITE" id="PS50198">
    <property type="entry name" value="PPIC_PPIASE_2"/>
    <property type="match status" value="1"/>
</dbReference>
<feature type="domain" description="PpiC" evidence="9">
    <location>
        <begin position="205"/>
        <end position="306"/>
    </location>
</feature>
<dbReference type="Proteomes" id="UP000663722">
    <property type="component" value="Chromosome"/>
</dbReference>
<dbReference type="InterPro" id="IPR046357">
    <property type="entry name" value="PPIase_dom_sf"/>
</dbReference>
<dbReference type="InterPro" id="IPR050245">
    <property type="entry name" value="PrsA_foldase"/>
</dbReference>
<accession>A0A975BIK5</accession>
<dbReference type="InterPro" id="IPR027304">
    <property type="entry name" value="Trigger_fact/SurA_dom_sf"/>
</dbReference>
<comment type="catalytic activity">
    <reaction evidence="1">
        <text>[protein]-peptidylproline (omega=180) = [protein]-peptidylproline (omega=0)</text>
        <dbReference type="Rhea" id="RHEA:16237"/>
        <dbReference type="Rhea" id="RHEA-COMP:10747"/>
        <dbReference type="Rhea" id="RHEA-COMP:10748"/>
        <dbReference type="ChEBI" id="CHEBI:83833"/>
        <dbReference type="ChEBI" id="CHEBI:83834"/>
        <dbReference type="EC" id="5.2.1.8"/>
    </reaction>
</comment>
<evidence type="ECO:0000313" key="10">
    <source>
        <dbReference type="EMBL" id="QTA85955.1"/>
    </source>
</evidence>
<dbReference type="SUPFAM" id="SSF109998">
    <property type="entry name" value="Triger factor/SurA peptide-binding domain-like"/>
    <property type="match status" value="1"/>
</dbReference>
<dbReference type="PANTHER" id="PTHR47245:SF1">
    <property type="entry name" value="FOLDASE PROTEIN PRSA"/>
    <property type="match status" value="1"/>
</dbReference>
<evidence type="ECO:0000256" key="1">
    <source>
        <dbReference type="ARBA" id="ARBA00000971"/>
    </source>
</evidence>
<evidence type="ECO:0000259" key="9">
    <source>
        <dbReference type="PROSITE" id="PS50198"/>
    </source>
</evidence>
<dbReference type="GO" id="GO:0003755">
    <property type="term" value="F:peptidyl-prolyl cis-trans isomerase activity"/>
    <property type="evidence" value="ECO:0007669"/>
    <property type="project" value="UniProtKB-KW"/>
</dbReference>
<dbReference type="Gene3D" id="3.10.50.40">
    <property type="match status" value="1"/>
</dbReference>
<dbReference type="PROSITE" id="PS01096">
    <property type="entry name" value="PPIC_PPIASE_1"/>
    <property type="match status" value="1"/>
</dbReference>
<dbReference type="Pfam" id="PF13624">
    <property type="entry name" value="SurA_N_3"/>
    <property type="match status" value="1"/>
</dbReference>
<evidence type="ECO:0000256" key="3">
    <source>
        <dbReference type="ARBA" id="ARBA00022729"/>
    </source>
</evidence>
<organism evidence="10 11">
    <name type="scientific">Desulfonema magnum</name>
    <dbReference type="NCBI Taxonomy" id="45655"/>
    <lineage>
        <taxon>Bacteria</taxon>
        <taxon>Pseudomonadati</taxon>
        <taxon>Thermodesulfobacteriota</taxon>
        <taxon>Desulfobacteria</taxon>
        <taxon>Desulfobacterales</taxon>
        <taxon>Desulfococcaceae</taxon>
        <taxon>Desulfonema</taxon>
    </lineage>
</organism>
<dbReference type="KEGG" id="dmm:dnm_019720"/>
<evidence type="ECO:0000256" key="5">
    <source>
        <dbReference type="ARBA" id="ARBA00023235"/>
    </source>
</evidence>
<dbReference type="Pfam" id="PF13616">
    <property type="entry name" value="Rotamase_3"/>
    <property type="match status" value="1"/>
</dbReference>
<feature type="signal peptide" evidence="8">
    <location>
        <begin position="1"/>
        <end position="27"/>
    </location>
</feature>
<evidence type="ECO:0000256" key="7">
    <source>
        <dbReference type="SAM" id="MobiDB-lite"/>
    </source>
</evidence>
<feature type="region of interest" description="Disordered" evidence="7">
    <location>
        <begin position="33"/>
        <end position="58"/>
    </location>
</feature>
<dbReference type="InterPro" id="IPR000297">
    <property type="entry name" value="PPIase_PpiC"/>
</dbReference>
<evidence type="ECO:0000256" key="4">
    <source>
        <dbReference type="ARBA" id="ARBA00023110"/>
    </source>
</evidence>
<keyword evidence="11" id="KW-1185">Reference proteome</keyword>
<evidence type="ECO:0000313" key="11">
    <source>
        <dbReference type="Proteomes" id="UP000663722"/>
    </source>
</evidence>
<feature type="chain" id="PRO_5037698787" description="peptidylprolyl isomerase" evidence="8">
    <location>
        <begin position="28"/>
        <end position="353"/>
    </location>
</feature>
<dbReference type="EC" id="5.2.1.8" evidence="2"/>
<evidence type="ECO:0000256" key="6">
    <source>
        <dbReference type="PROSITE-ProRule" id="PRU00278"/>
    </source>
</evidence>
<evidence type="ECO:0000256" key="2">
    <source>
        <dbReference type="ARBA" id="ARBA00013194"/>
    </source>
</evidence>
<protein>
    <recommendedName>
        <fullName evidence="2">peptidylprolyl isomerase</fullName>
        <ecNumber evidence="2">5.2.1.8</ecNumber>
    </recommendedName>
</protein>
<sequence>MCVKLGRCFWAVVTFLTLVCFSLPVMAEEKEAPADKAAAVEKKPSADKAAAAEKKQPSDDKIAMVNGVAISQQDFDREIDSVRQRILMQGKKIDDSMVSEMKKNILESLIHRELLYQEAEKSGIKIEAAAIDEQFGNWKKQIPDEAQFRDVMKKMNLSEEIIKSNIRQRMLVQQFIDKQFGEKLTVSDEEIKTYYDAHPELFKESEKVRASHILIKTDPKGDEPKKAEALKKLGEIQQKLKKGEDFAELAKASSECPSKKKGGDLGYFGHGQMVKPFEDAAFALKTGEMSDIVETQFGYHLIKVTDKKAETITAYNDVKDRLGQYLRQEKKLNEVTSYSEKLKEKAKIERFLQ</sequence>
<dbReference type="InterPro" id="IPR023058">
    <property type="entry name" value="PPIase_PpiC_CS"/>
</dbReference>
<keyword evidence="3 8" id="KW-0732">Signal</keyword>
<dbReference type="RefSeq" id="WP_207681796.1">
    <property type="nucleotide sequence ID" value="NZ_CP061800.1"/>
</dbReference>
<gene>
    <name evidence="10" type="ORF">dnm_019720</name>
</gene>
<name>A0A975BIK5_9BACT</name>
<dbReference type="Gene3D" id="1.10.4030.10">
    <property type="entry name" value="Porin chaperone SurA, peptide-binding domain"/>
    <property type="match status" value="1"/>
</dbReference>
<reference evidence="10" key="1">
    <citation type="journal article" date="2021" name="Microb. Physiol.">
        <title>Proteogenomic Insights into the Physiology of Marine, Sulfate-Reducing, Filamentous Desulfonema limicola and Desulfonema magnum.</title>
        <authorList>
            <person name="Schnaars V."/>
            <person name="Wohlbrand L."/>
            <person name="Scheve S."/>
            <person name="Hinrichs C."/>
            <person name="Reinhardt R."/>
            <person name="Rabus R."/>
        </authorList>
    </citation>
    <scope>NUCLEOTIDE SEQUENCE</scope>
    <source>
        <strain evidence="10">4be13</strain>
    </source>
</reference>
<evidence type="ECO:0000256" key="8">
    <source>
        <dbReference type="SAM" id="SignalP"/>
    </source>
</evidence>
<dbReference type="SUPFAM" id="SSF54534">
    <property type="entry name" value="FKBP-like"/>
    <property type="match status" value="1"/>
</dbReference>
<proteinExistence type="predicted"/>
<dbReference type="AlphaFoldDB" id="A0A975BIK5"/>
<dbReference type="PANTHER" id="PTHR47245">
    <property type="entry name" value="PEPTIDYLPROLYL ISOMERASE"/>
    <property type="match status" value="1"/>
</dbReference>
<dbReference type="EMBL" id="CP061800">
    <property type="protein sequence ID" value="QTA85955.1"/>
    <property type="molecule type" value="Genomic_DNA"/>
</dbReference>